<gene>
    <name evidence="3" type="ORF">ROTO_23780</name>
</gene>
<feature type="transmembrane region" description="Helical" evidence="1">
    <location>
        <begin position="94"/>
        <end position="116"/>
    </location>
</feature>
<name>A0A0L6CTH8_9RHOB</name>
<dbReference type="RefSeq" id="WP_050663255.1">
    <property type="nucleotide sequence ID" value="NZ_CP118494.1"/>
</dbReference>
<feature type="transmembrane region" description="Helical" evidence="1">
    <location>
        <begin position="123"/>
        <end position="140"/>
    </location>
</feature>
<dbReference type="PANTHER" id="PTHR22911">
    <property type="entry name" value="ACYL-MALONYL CONDENSING ENZYME-RELATED"/>
    <property type="match status" value="1"/>
</dbReference>
<sequence>MTRHPLFGLFLATFGALTLTPDALFMRWSGMGGYQMVGWRGLLMGAVMVALWAITSRRLGRDVALLGTGFGLAIVVCQYFNATLFSLGIAHAPVAVMLLAVATVPVFAAIFARIIIGEPTRRATWVTIGVVLCGITLAVFGGKGAVTLTSDALLGALAGLGVAMVLALNFVILRARPDLPIPLLIGLGAALAGVTGVVITGPAQMADGTVWAIVVCGLVILPVSFFSLSLASRYTHASNVSLLLLLETVLGPLWVWIGVGEEPTPMMLVGGVIVVGSLAIYLWHTGRRRLALQT</sequence>
<accession>A0A0L6CTH8</accession>
<evidence type="ECO:0000256" key="1">
    <source>
        <dbReference type="SAM" id="Phobius"/>
    </source>
</evidence>
<dbReference type="EMBL" id="LGVV01000032">
    <property type="protein sequence ID" value="KNX41077.1"/>
    <property type="molecule type" value="Genomic_DNA"/>
</dbReference>
<feature type="transmembrane region" description="Helical" evidence="1">
    <location>
        <begin position="63"/>
        <end position="82"/>
    </location>
</feature>
<evidence type="ECO:0000313" key="3">
    <source>
        <dbReference type="EMBL" id="KNX41077.1"/>
    </source>
</evidence>
<proteinExistence type="predicted"/>
<keyword evidence="1" id="KW-0812">Transmembrane</keyword>
<dbReference type="SUPFAM" id="SSF103481">
    <property type="entry name" value="Multidrug resistance efflux transporter EmrE"/>
    <property type="match status" value="2"/>
</dbReference>
<feature type="domain" description="EamA" evidence="2">
    <location>
        <begin position="7"/>
        <end position="139"/>
    </location>
</feature>
<dbReference type="STRING" id="74031.SAMN04488077_107144"/>
<keyword evidence="1" id="KW-1133">Transmembrane helix</keyword>
<comment type="caution">
    <text evidence="3">The sequence shown here is derived from an EMBL/GenBank/DDBJ whole genome shotgun (WGS) entry which is preliminary data.</text>
</comment>
<keyword evidence="4" id="KW-1185">Reference proteome</keyword>
<feature type="transmembrane region" description="Helical" evidence="1">
    <location>
        <begin position="152"/>
        <end position="171"/>
    </location>
</feature>
<evidence type="ECO:0000259" key="2">
    <source>
        <dbReference type="Pfam" id="PF00892"/>
    </source>
</evidence>
<protein>
    <submittedName>
        <fullName evidence="3">EamA-like transporter family protein</fullName>
    </submittedName>
</protein>
<feature type="transmembrane region" description="Helical" evidence="1">
    <location>
        <begin position="240"/>
        <end position="259"/>
    </location>
</feature>
<feature type="transmembrane region" description="Helical" evidence="1">
    <location>
        <begin position="183"/>
        <end position="203"/>
    </location>
</feature>
<dbReference type="Pfam" id="PF00892">
    <property type="entry name" value="EamA"/>
    <property type="match status" value="1"/>
</dbReference>
<feature type="transmembrane region" description="Helical" evidence="1">
    <location>
        <begin position="37"/>
        <end position="54"/>
    </location>
</feature>
<evidence type="ECO:0000313" key="4">
    <source>
        <dbReference type="Proteomes" id="UP000037046"/>
    </source>
</evidence>
<reference evidence="4" key="1">
    <citation type="submission" date="2015-07" db="EMBL/GenBank/DDBJ databases">
        <title>Draft Genome Sequence of Roseovarius tolerans EL-164, a producer of N-Acylated Alanine Methyl Esters (NAMEs).</title>
        <authorList>
            <person name="Voget S."/>
            <person name="Bruns H."/>
            <person name="Wagner-Doebler I."/>
            <person name="Schulz S."/>
            <person name="Daniel R."/>
        </authorList>
    </citation>
    <scope>NUCLEOTIDE SEQUENCE [LARGE SCALE GENOMIC DNA]</scope>
    <source>
        <strain evidence="4">EL-164</strain>
    </source>
</reference>
<dbReference type="Proteomes" id="UP000037046">
    <property type="component" value="Unassembled WGS sequence"/>
</dbReference>
<dbReference type="GO" id="GO:0016020">
    <property type="term" value="C:membrane"/>
    <property type="evidence" value="ECO:0007669"/>
    <property type="project" value="InterPro"/>
</dbReference>
<dbReference type="PATRIC" id="fig|74031.6.peg.2431"/>
<keyword evidence="1" id="KW-0472">Membrane</keyword>
<dbReference type="AlphaFoldDB" id="A0A0L6CTH8"/>
<dbReference type="OrthoDB" id="9810239at2"/>
<dbReference type="InterPro" id="IPR037185">
    <property type="entry name" value="EmrE-like"/>
</dbReference>
<feature type="transmembrane region" description="Helical" evidence="1">
    <location>
        <begin position="209"/>
        <end position="228"/>
    </location>
</feature>
<organism evidence="3 4">
    <name type="scientific">Roseovarius tolerans</name>
    <dbReference type="NCBI Taxonomy" id="74031"/>
    <lineage>
        <taxon>Bacteria</taxon>
        <taxon>Pseudomonadati</taxon>
        <taxon>Pseudomonadota</taxon>
        <taxon>Alphaproteobacteria</taxon>
        <taxon>Rhodobacterales</taxon>
        <taxon>Roseobacteraceae</taxon>
        <taxon>Roseovarius</taxon>
    </lineage>
</organism>
<feature type="transmembrane region" description="Helical" evidence="1">
    <location>
        <begin position="265"/>
        <end position="283"/>
    </location>
</feature>
<dbReference type="InterPro" id="IPR000620">
    <property type="entry name" value="EamA_dom"/>
</dbReference>
<dbReference type="PANTHER" id="PTHR22911:SF137">
    <property type="entry name" value="SOLUTE CARRIER FAMILY 35 MEMBER G2-RELATED"/>
    <property type="match status" value="1"/>
</dbReference>